<dbReference type="PANTHER" id="PTHR47816">
    <property type="entry name" value="RIBOSOMAL RNA SMALL SUBUNIT METHYLTRANSFERASE C"/>
    <property type="match status" value="1"/>
</dbReference>
<keyword evidence="3 6" id="KW-0489">Methyltransferase</keyword>
<keyword evidence="7" id="KW-1185">Reference proteome</keyword>
<dbReference type="PANTHER" id="PTHR47816:SF4">
    <property type="entry name" value="RIBOSOMAL RNA SMALL SUBUNIT METHYLTRANSFERASE C"/>
    <property type="match status" value="1"/>
</dbReference>
<dbReference type="GO" id="GO:0006364">
    <property type="term" value="P:rRNA processing"/>
    <property type="evidence" value="ECO:0007669"/>
    <property type="project" value="UniProtKB-KW"/>
</dbReference>
<evidence type="ECO:0000256" key="3">
    <source>
        <dbReference type="ARBA" id="ARBA00022603"/>
    </source>
</evidence>
<dbReference type="Pfam" id="PF05175">
    <property type="entry name" value="MTS"/>
    <property type="match status" value="1"/>
</dbReference>
<dbReference type="InterPro" id="IPR046977">
    <property type="entry name" value="RsmC/RlmG"/>
</dbReference>
<dbReference type="EMBL" id="CP034235">
    <property type="protein sequence ID" value="QGQ95470.1"/>
    <property type="molecule type" value="Genomic_DNA"/>
</dbReference>
<dbReference type="CDD" id="cd02440">
    <property type="entry name" value="AdoMet_MTases"/>
    <property type="match status" value="1"/>
</dbReference>
<dbReference type="KEGG" id="ppsc:EHS13_11540"/>
<evidence type="ECO:0000259" key="5">
    <source>
        <dbReference type="Pfam" id="PF05175"/>
    </source>
</evidence>
<evidence type="ECO:0000256" key="1">
    <source>
        <dbReference type="ARBA" id="ARBA00022490"/>
    </source>
</evidence>
<gene>
    <name evidence="6" type="ORF">EHS13_11540</name>
</gene>
<organism evidence="6 7">
    <name type="scientific">Paenibacillus psychroresistens</name>
    <dbReference type="NCBI Taxonomy" id="1778678"/>
    <lineage>
        <taxon>Bacteria</taxon>
        <taxon>Bacillati</taxon>
        <taxon>Bacillota</taxon>
        <taxon>Bacilli</taxon>
        <taxon>Bacillales</taxon>
        <taxon>Paenibacillaceae</taxon>
        <taxon>Paenibacillus</taxon>
    </lineage>
</organism>
<keyword evidence="2" id="KW-0698">rRNA processing</keyword>
<keyword evidence="1" id="KW-0963">Cytoplasm</keyword>
<dbReference type="SUPFAM" id="SSF53335">
    <property type="entry name" value="S-adenosyl-L-methionine-dependent methyltransferases"/>
    <property type="match status" value="1"/>
</dbReference>
<name>A0A6B8RH08_9BACL</name>
<reference evidence="7" key="1">
    <citation type="submission" date="2018-11" db="EMBL/GenBank/DDBJ databases">
        <title>Complete genome sequence of Paenibacillus sp. ML311-T8.</title>
        <authorList>
            <person name="Nam Y.-D."/>
            <person name="Kang J."/>
            <person name="Chung W.-H."/>
            <person name="Park Y.S."/>
        </authorList>
    </citation>
    <scope>NUCLEOTIDE SEQUENCE [LARGE SCALE GENOMIC DNA]</scope>
    <source>
        <strain evidence="7">ML311-T8</strain>
    </source>
</reference>
<proteinExistence type="predicted"/>
<evidence type="ECO:0000256" key="4">
    <source>
        <dbReference type="ARBA" id="ARBA00022679"/>
    </source>
</evidence>
<dbReference type="OrthoDB" id="9791837at2"/>
<feature type="domain" description="Methyltransferase small" evidence="5">
    <location>
        <begin position="11"/>
        <end position="173"/>
    </location>
</feature>
<evidence type="ECO:0000313" key="6">
    <source>
        <dbReference type="EMBL" id="QGQ95470.1"/>
    </source>
</evidence>
<dbReference type="InterPro" id="IPR029063">
    <property type="entry name" value="SAM-dependent_MTases_sf"/>
</dbReference>
<evidence type="ECO:0000313" key="7">
    <source>
        <dbReference type="Proteomes" id="UP000426246"/>
    </source>
</evidence>
<dbReference type="GO" id="GO:0008170">
    <property type="term" value="F:N-methyltransferase activity"/>
    <property type="evidence" value="ECO:0007669"/>
    <property type="project" value="UniProtKB-ARBA"/>
</dbReference>
<dbReference type="Proteomes" id="UP000426246">
    <property type="component" value="Chromosome"/>
</dbReference>
<dbReference type="PROSITE" id="PS00092">
    <property type="entry name" value="N6_MTASE"/>
    <property type="match status" value="1"/>
</dbReference>
<protein>
    <submittedName>
        <fullName evidence="6">Class I SAM-dependent methyltransferase</fullName>
    </submittedName>
</protein>
<dbReference type="InterPro" id="IPR002052">
    <property type="entry name" value="DNA_methylase_N6_adenine_CS"/>
</dbReference>
<dbReference type="Gene3D" id="3.40.50.150">
    <property type="entry name" value="Vaccinia Virus protein VP39"/>
    <property type="match status" value="1"/>
</dbReference>
<evidence type="ECO:0000256" key="2">
    <source>
        <dbReference type="ARBA" id="ARBA00022552"/>
    </source>
</evidence>
<dbReference type="AlphaFoldDB" id="A0A6B8RH08"/>
<accession>A0A6B8RH08</accession>
<keyword evidence="4 6" id="KW-0808">Transferase</keyword>
<sequence>MMFQATLNNIELTFETSKELFSPKAIDLGTEVMLSKVEFTAADKVLDLGCGYGVVGILAAKLIGPERVVMVDINAEAVKIAKQNAELNQVSEVSIMESDGLTKIVDFGFTLILSNPPYHVDFSVPKHFIEKGFNHLKIGGKLFMVTKRKDWYKNKLISVFGGVKIWEEEGYFVFMAQKTQSSYFKK</sequence>
<dbReference type="GO" id="GO:0003676">
    <property type="term" value="F:nucleic acid binding"/>
    <property type="evidence" value="ECO:0007669"/>
    <property type="project" value="InterPro"/>
</dbReference>
<dbReference type="InterPro" id="IPR007848">
    <property type="entry name" value="Small_mtfrase_dom"/>
</dbReference>
<dbReference type="GO" id="GO:0008757">
    <property type="term" value="F:S-adenosylmethionine-dependent methyltransferase activity"/>
    <property type="evidence" value="ECO:0007669"/>
    <property type="project" value="InterPro"/>
</dbReference>
<dbReference type="RefSeq" id="WP_155700507.1">
    <property type="nucleotide sequence ID" value="NZ_CP034235.1"/>
</dbReference>
<dbReference type="GO" id="GO:0032259">
    <property type="term" value="P:methylation"/>
    <property type="evidence" value="ECO:0007669"/>
    <property type="project" value="UniProtKB-KW"/>
</dbReference>